<dbReference type="AlphaFoldDB" id="A0A919MPK8"/>
<name>A0A919MPK8_9ACTN</name>
<proteinExistence type="inferred from homology"/>
<evidence type="ECO:0000313" key="4">
    <source>
        <dbReference type="Proteomes" id="UP000636960"/>
    </source>
</evidence>
<dbReference type="RefSeq" id="WP_203781482.1">
    <property type="nucleotide sequence ID" value="NZ_BOMV01000025.1"/>
</dbReference>
<dbReference type="Gene3D" id="3.30.530.20">
    <property type="match status" value="1"/>
</dbReference>
<dbReference type="SUPFAM" id="SSF55961">
    <property type="entry name" value="Bet v1-like"/>
    <property type="match status" value="1"/>
</dbReference>
<dbReference type="Pfam" id="PF08327">
    <property type="entry name" value="AHSA1"/>
    <property type="match status" value="1"/>
</dbReference>
<dbReference type="EMBL" id="BOMV01000025">
    <property type="protein sequence ID" value="GIE95181.1"/>
    <property type="molecule type" value="Genomic_DNA"/>
</dbReference>
<comment type="similarity">
    <text evidence="1">Belongs to the AHA1 family.</text>
</comment>
<comment type="caution">
    <text evidence="3">The sequence shown here is derived from an EMBL/GenBank/DDBJ whole genome shotgun (WGS) entry which is preliminary data.</text>
</comment>
<sequence length="169" mass="18821">MADVALVPADDGNWTLIFIRELRQPPETVWTALTDPAELDQWSPFQPADDLSKTGDTTLTMIDGDIREDLPATVRRAEPPSLLEYTWGGDLLRWELEPSGTGTRLTLRHTLTTPGMEAMVAAGWHICADVLQHLLDGTPVGVIRGQDAKLHGFDELKVKYQNELQRYAS</sequence>
<reference evidence="3" key="1">
    <citation type="submission" date="2021-01" db="EMBL/GenBank/DDBJ databases">
        <title>Whole genome shotgun sequence of Actinoplanes rishiriensis NBRC 108556.</title>
        <authorList>
            <person name="Komaki H."/>
            <person name="Tamura T."/>
        </authorList>
    </citation>
    <scope>NUCLEOTIDE SEQUENCE</scope>
    <source>
        <strain evidence="3">NBRC 108556</strain>
    </source>
</reference>
<gene>
    <name evidence="3" type="ORF">Ari01nite_26460</name>
</gene>
<organism evidence="3 4">
    <name type="scientific">Paractinoplanes rishiriensis</name>
    <dbReference type="NCBI Taxonomy" id="1050105"/>
    <lineage>
        <taxon>Bacteria</taxon>
        <taxon>Bacillati</taxon>
        <taxon>Actinomycetota</taxon>
        <taxon>Actinomycetes</taxon>
        <taxon>Micromonosporales</taxon>
        <taxon>Micromonosporaceae</taxon>
        <taxon>Paractinoplanes</taxon>
    </lineage>
</organism>
<dbReference type="CDD" id="cd08899">
    <property type="entry name" value="SRPBCC_CalC_Aha1-like_6"/>
    <property type="match status" value="1"/>
</dbReference>
<accession>A0A919MPK8</accession>
<protein>
    <recommendedName>
        <fullName evidence="2">Activator of Hsp90 ATPase homologue 1/2-like C-terminal domain-containing protein</fullName>
    </recommendedName>
</protein>
<dbReference type="InterPro" id="IPR013538">
    <property type="entry name" value="ASHA1/2-like_C"/>
</dbReference>
<evidence type="ECO:0000259" key="2">
    <source>
        <dbReference type="Pfam" id="PF08327"/>
    </source>
</evidence>
<evidence type="ECO:0000313" key="3">
    <source>
        <dbReference type="EMBL" id="GIE95181.1"/>
    </source>
</evidence>
<dbReference type="InterPro" id="IPR023393">
    <property type="entry name" value="START-like_dom_sf"/>
</dbReference>
<keyword evidence="4" id="KW-1185">Reference proteome</keyword>
<feature type="domain" description="Activator of Hsp90 ATPase homologue 1/2-like C-terminal" evidence="2">
    <location>
        <begin position="25"/>
        <end position="135"/>
    </location>
</feature>
<dbReference type="Proteomes" id="UP000636960">
    <property type="component" value="Unassembled WGS sequence"/>
</dbReference>
<evidence type="ECO:0000256" key="1">
    <source>
        <dbReference type="ARBA" id="ARBA00006817"/>
    </source>
</evidence>